<feature type="domain" description="AsmA" evidence="3">
    <location>
        <begin position="1"/>
        <end position="680"/>
    </location>
</feature>
<keyword evidence="2" id="KW-1133">Transmembrane helix</keyword>
<dbReference type="AlphaFoldDB" id="A0A139BUV3"/>
<accession>A0A139BUV3</accession>
<evidence type="ECO:0000256" key="1">
    <source>
        <dbReference type="SAM" id="MobiDB-lite"/>
    </source>
</evidence>
<reference evidence="4 5" key="2">
    <citation type="submission" date="2016-03" db="EMBL/GenBank/DDBJ databases">
        <title>New uncultured bacterium of the family Gallionellaceae from acid mine drainage: description and reconstruction of genome based on metagenomic analysis of microbial community.</title>
        <authorList>
            <person name="Kadnikov V."/>
            <person name="Ivasenko D."/>
            <person name="Beletsky A."/>
            <person name="Mardanov A."/>
            <person name="Danilova E."/>
            <person name="Pimenov N."/>
            <person name="Karnachuk O."/>
            <person name="Ravin N."/>
        </authorList>
    </citation>
    <scope>NUCLEOTIDE SEQUENCE [LARGE SCALE GENOMIC DNA]</scope>
    <source>
        <strain evidence="4">ShG14-8</strain>
    </source>
</reference>
<comment type="caution">
    <text evidence="4">The sequence shown here is derived from an EMBL/GenBank/DDBJ whole genome shotgun (WGS) entry which is preliminary data.</text>
</comment>
<evidence type="ECO:0000256" key="2">
    <source>
        <dbReference type="SAM" id="Phobius"/>
    </source>
</evidence>
<evidence type="ECO:0000313" key="5">
    <source>
        <dbReference type="Proteomes" id="UP000070578"/>
    </source>
</evidence>
<evidence type="ECO:0000259" key="3">
    <source>
        <dbReference type="Pfam" id="PF05170"/>
    </source>
</evidence>
<dbReference type="PANTHER" id="PTHR30441">
    <property type="entry name" value="DUF748 DOMAIN-CONTAINING PROTEIN"/>
    <property type="match status" value="1"/>
</dbReference>
<dbReference type="Pfam" id="PF05170">
    <property type="entry name" value="AsmA"/>
    <property type="match status" value="1"/>
</dbReference>
<name>A0A139BUV3_9PROT</name>
<dbReference type="InterPro" id="IPR007844">
    <property type="entry name" value="AsmA"/>
</dbReference>
<dbReference type="GO" id="GO:0005886">
    <property type="term" value="C:plasma membrane"/>
    <property type="evidence" value="ECO:0007669"/>
    <property type="project" value="TreeGrafter"/>
</dbReference>
<dbReference type="PATRIC" id="fig|1796491.3.peg.1243"/>
<keyword evidence="2" id="KW-0812">Transmembrane</keyword>
<proteinExistence type="predicted"/>
<reference evidence="4 5" key="1">
    <citation type="submission" date="2016-02" db="EMBL/GenBank/DDBJ databases">
        <authorList>
            <person name="Wen L."/>
            <person name="He K."/>
            <person name="Yang H."/>
        </authorList>
    </citation>
    <scope>NUCLEOTIDE SEQUENCE [LARGE SCALE GENOMIC DNA]</scope>
    <source>
        <strain evidence="4">ShG14-8</strain>
    </source>
</reference>
<keyword evidence="2" id="KW-0472">Membrane</keyword>
<protein>
    <submittedName>
        <fullName evidence="4">AsmA family protein</fullName>
    </submittedName>
</protein>
<evidence type="ECO:0000313" key="4">
    <source>
        <dbReference type="EMBL" id="KXS32742.1"/>
    </source>
</evidence>
<sequence>MNKILKYGLLGIGVVVVLAAAGIAYVAATFNPNDYKAQIIKVVKDSKQRNLRLDGDIKLTFFPSIGASLSKVSLSEFKSDKEFAAIDSARVSLAIMPLLRKQVVVDEVAVSGLQANLVMHKDGTSNFDDLLGPVGQKQEQQHEQQQQKTAEAPVKFDIASVSLEKANLSYSDEGSGAQYAIKDLNFKSGRIASGVPGKIEFSAGIQANQPRLDINTQLKATLTFDLDKQKYQLQDLELQASGTALDIGSLKVTASGDVSAEMATQEFAAKKFVLNASGIKARENEVSASVNVSEAKAKQSGQGYKFEARLDAPSLSLAKDKYSGDKMTLNAKLDGAFGNVAASLSLPGVEGNAQSFRVSALSLDLDLKQPDQAFNVKLSSPLTGNIKTRQFDLGNLSVTVNATGDKLPNKSVSSEMKGSVHVDALKQSVQVNLAGGLLQSQIKAKLGVQGFAEPAIKFDADIDQFDADLYLPKSTSAAPKSPANAVSAAKEPEQPLDLSALRKLNLDGSLRIGMLKVMNVKFTQLRVDVKALNGLVNINPISAQLYQGSTSGSLSLNAQATPSLAIIQNLNGVNVAPLAKDAANLDMLEGKGNIGVNLTARGNTVGAMKKALNGHFSLNLADGAVKGIDIDKKLLAAQAMLSGGGGVTSESLAANSGEKSTFKEFKATFKVTNGVAHNDDLSLRTELVRVSGQGDINIGNDSVDYFAKAAIARTADGKNGLTVPVHVSGPYADLKYTLDYGAMLKEAVKQKVDEKIESRKQQLKNQLQDQLKDKLKGLFN</sequence>
<dbReference type="Proteomes" id="UP000070578">
    <property type="component" value="Unassembled WGS sequence"/>
</dbReference>
<feature type="transmembrane region" description="Helical" evidence="2">
    <location>
        <begin position="7"/>
        <end position="28"/>
    </location>
</feature>
<dbReference type="PANTHER" id="PTHR30441:SF4">
    <property type="entry name" value="PROTEIN ASMA"/>
    <property type="match status" value="1"/>
</dbReference>
<dbReference type="GO" id="GO:0090313">
    <property type="term" value="P:regulation of protein targeting to membrane"/>
    <property type="evidence" value="ECO:0007669"/>
    <property type="project" value="TreeGrafter"/>
</dbReference>
<dbReference type="EMBL" id="LSLI01000020">
    <property type="protein sequence ID" value="KXS32742.1"/>
    <property type="molecule type" value="Genomic_DNA"/>
</dbReference>
<organism evidence="4 5">
    <name type="scientific">Candidatus Gallionella acididurans</name>
    <dbReference type="NCBI Taxonomy" id="1796491"/>
    <lineage>
        <taxon>Bacteria</taxon>
        <taxon>Pseudomonadati</taxon>
        <taxon>Pseudomonadota</taxon>
        <taxon>Betaproteobacteria</taxon>
        <taxon>Nitrosomonadales</taxon>
        <taxon>Gallionellaceae</taxon>
        <taxon>Gallionella</taxon>
    </lineage>
</organism>
<dbReference type="InterPro" id="IPR052894">
    <property type="entry name" value="AsmA-related"/>
</dbReference>
<feature type="region of interest" description="Disordered" evidence="1">
    <location>
        <begin position="130"/>
        <end position="151"/>
    </location>
</feature>
<gene>
    <name evidence="4" type="ORF">AWT59_1138</name>
</gene>